<evidence type="ECO:0000256" key="1">
    <source>
        <dbReference type="ARBA" id="ARBA00006611"/>
    </source>
</evidence>
<dbReference type="RefSeq" id="WP_246051760.1">
    <property type="nucleotide sequence ID" value="NZ_SOBT01000012.1"/>
</dbReference>
<sequence>MRFRLSDHYQQLKSAVHRNLIAQIEEKNLDIDRWDAPRIERFVSEQVRLYVTAQRLPINARESETLAKDARDELMGYGPIQSLVDDDTVNDIVVNGPNKIFVERDGVLAMAPMRFVNDGHVVRVIQRILSPIGRRVDESTPMVDARLPDGSRVNAIIPPIALDGPCLSIRKFRKRALRAEDLVRGGSVSQAALDYLQERVSKRANLIVIGGTGSGKTTFLNLLSQWIPHTERIITVEDAAELRLEHDHVVRLETRPPNLEGQRAVTARDLVRNALRMRPDRIIVGEIRGDEVLDMLQAMNTGHDGSMTTLHANSPRDAIHRLELLAGFAGYNGSDTTFRGQVAAAIHLIVHVARLPTGERRLMSVAEIAGHDDRGMLLRELFMYDVDQRVHRDLRSGA</sequence>
<dbReference type="EMBL" id="SOBT01000012">
    <property type="protein sequence ID" value="TDU24248.1"/>
    <property type="molecule type" value="Genomic_DNA"/>
</dbReference>
<dbReference type="GO" id="GO:0016887">
    <property type="term" value="F:ATP hydrolysis activity"/>
    <property type="evidence" value="ECO:0007669"/>
    <property type="project" value="InterPro"/>
</dbReference>
<dbReference type="PANTHER" id="PTHR30486:SF15">
    <property type="entry name" value="TYPE II_IV SECRETION SYSTEM ATPASE"/>
    <property type="match status" value="1"/>
</dbReference>
<gene>
    <name evidence="3" type="ORF">DFR24_4513</name>
</gene>
<organism evidence="3 4">
    <name type="scientific">Panacagrimonas perspica</name>
    <dbReference type="NCBI Taxonomy" id="381431"/>
    <lineage>
        <taxon>Bacteria</taxon>
        <taxon>Pseudomonadati</taxon>
        <taxon>Pseudomonadota</taxon>
        <taxon>Gammaproteobacteria</taxon>
        <taxon>Nevskiales</taxon>
        <taxon>Nevskiaceae</taxon>
        <taxon>Panacagrimonas</taxon>
    </lineage>
</organism>
<dbReference type="SUPFAM" id="SSF52540">
    <property type="entry name" value="P-loop containing nucleoside triphosphate hydrolases"/>
    <property type="match status" value="1"/>
</dbReference>
<name>A0A4R7NTK6_9GAMM</name>
<protein>
    <submittedName>
        <fullName evidence="3">Pilus assembly protein CpaF</fullName>
    </submittedName>
</protein>
<dbReference type="InterPro" id="IPR001482">
    <property type="entry name" value="T2SS/T4SS_dom"/>
</dbReference>
<dbReference type="InterPro" id="IPR027417">
    <property type="entry name" value="P-loop_NTPase"/>
</dbReference>
<comment type="similarity">
    <text evidence="1">Belongs to the GSP E family.</text>
</comment>
<proteinExistence type="inferred from homology"/>
<evidence type="ECO:0000313" key="4">
    <source>
        <dbReference type="Proteomes" id="UP000295341"/>
    </source>
</evidence>
<feature type="domain" description="Bacterial type II secretion system protein E" evidence="2">
    <location>
        <begin position="76"/>
        <end position="354"/>
    </location>
</feature>
<dbReference type="CDD" id="cd01130">
    <property type="entry name" value="VirB11-like_ATPase"/>
    <property type="match status" value="1"/>
</dbReference>
<dbReference type="PANTHER" id="PTHR30486">
    <property type="entry name" value="TWITCHING MOTILITY PROTEIN PILT"/>
    <property type="match status" value="1"/>
</dbReference>
<keyword evidence="4" id="KW-1185">Reference proteome</keyword>
<evidence type="ECO:0000313" key="3">
    <source>
        <dbReference type="EMBL" id="TDU24248.1"/>
    </source>
</evidence>
<dbReference type="InterPro" id="IPR050921">
    <property type="entry name" value="T4SS_GSP_E_ATPase"/>
</dbReference>
<dbReference type="Pfam" id="PF00437">
    <property type="entry name" value="T2SSE"/>
    <property type="match status" value="1"/>
</dbReference>
<dbReference type="Gene3D" id="3.30.450.380">
    <property type="match status" value="1"/>
</dbReference>
<dbReference type="AlphaFoldDB" id="A0A4R7NTK6"/>
<dbReference type="Gene3D" id="3.40.50.300">
    <property type="entry name" value="P-loop containing nucleotide triphosphate hydrolases"/>
    <property type="match status" value="1"/>
</dbReference>
<reference evidence="3 4" key="1">
    <citation type="submission" date="2019-03" db="EMBL/GenBank/DDBJ databases">
        <title>Genomic Encyclopedia of Type Strains, Phase IV (KMG-IV): sequencing the most valuable type-strain genomes for metagenomic binning, comparative biology and taxonomic classification.</title>
        <authorList>
            <person name="Goeker M."/>
        </authorList>
    </citation>
    <scope>NUCLEOTIDE SEQUENCE [LARGE SCALE GENOMIC DNA]</scope>
    <source>
        <strain evidence="3 4">DSM 26377</strain>
    </source>
</reference>
<evidence type="ECO:0000259" key="2">
    <source>
        <dbReference type="Pfam" id="PF00437"/>
    </source>
</evidence>
<accession>A0A4R7NTK6</accession>
<comment type="caution">
    <text evidence="3">The sequence shown here is derived from an EMBL/GenBank/DDBJ whole genome shotgun (WGS) entry which is preliminary data.</text>
</comment>
<dbReference type="Proteomes" id="UP000295341">
    <property type="component" value="Unassembled WGS sequence"/>
</dbReference>